<feature type="domain" description="DUF883" evidence="8">
    <location>
        <begin position="12"/>
        <end position="63"/>
    </location>
</feature>
<keyword evidence="6" id="KW-1133">Transmembrane helix</keyword>
<evidence type="ECO:0000256" key="2">
    <source>
        <dbReference type="ARBA" id="ARBA00010423"/>
    </source>
</evidence>
<dbReference type="Pfam" id="PF05957">
    <property type="entry name" value="DUF883"/>
    <property type="match status" value="1"/>
</dbReference>
<keyword evidence="11" id="KW-1185">Reference proteome</keyword>
<dbReference type="GO" id="GO:0005886">
    <property type="term" value="C:plasma membrane"/>
    <property type="evidence" value="ECO:0007669"/>
    <property type="project" value="UniProtKB-SubCell"/>
</dbReference>
<dbReference type="Pfam" id="PF19029">
    <property type="entry name" value="DUF883_C"/>
    <property type="match status" value="1"/>
</dbReference>
<dbReference type="AlphaFoldDB" id="A0A2R4XIP8"/>
<evidence type="ECO:0000313" key="10">
    <source>
        <dbReference type="EMBL" id="AWB33680.1"/>
    </source>
</evidence>
<evidence type="ECO:0000256" key="3">
    <source>
        <dbReference type="ARBA" id="ARBA00022475"/>
    </source>
</evidence>
<keyword evidence="4" id="KW-0997">Cell inner membrane</keyword>
<comment type="similarity">
    <text evidence="2">Belongs to the ElaB/YgaM/YqjD family.</text>
</comment>
<sequence length="105" mass="11458">MARKHEASAAQEKLIDSVKTALDDAESLLRQAAAETGDKADVLREEALDSLKRTRLALYDVQDSVVEKGRQAVRATDEYVHTNPWQAITVSAAAGLLLGLLVSRR</sequence>
<protein>
    <submittedName>
        <fullName evidence="10">DUF883 domain-containing protein</fullName>
    </submittedName>
</protein>
<keyword evidence="7" id="KW-0472">Membrane</keyword>
<evidence type="ECO:0000256" key="1">
    <source>
        <dbReference type="ARBA" id="ARBA00004377"/>
    </source>
</evidence>
<comment type="subcellular location">
    <subcellularLocation>
        <location evidence="1">Cell inner membrane</location>
        <topology evidence="1">Single-pass membrane protein</topology>
    </subcellularLocation>
</comment>
<dbReference type="InterPro" id="IPR043604">
    <property type="entry name" value="DUF883_N"/>
</dbReference>
<dbReference type="Proteomes" id="UP000244571">
    <property type="component" value="Chromosome"/>
</dbReference>
<dbReference type="PANTHER" id="PTHR35893:SF3">
    <property type="entry name" value="INNER MEMBRANE PROTEIN"/>
    <property type="match status" value="1"/>
</dbReference>
<name>A0A2R4XIP8_9BURK</name>
<keyword evidence="5" id="KW-0812">Transmembrane</keyword>
<dbReference type="InterPro" id="IPR043605">
    <property type="entry name" value="DUF883_C"/>
</dbReference>
<dbReference type="InterPro" id="IPR010279">
    <property type="entry name" value="YqjD/ElaB"/>
</dbReference>
<evidence type="ECO:0000256" key="4">
    <source>
        <dbReference type="ARBA" id="ARBA00022519"/>
    </source>
</evidence>
<dbReference type="EMBL" id="CP028901">
    <property type="protein sequence ID" value="AWB33680.1"/>
    <property type="molecule type" value="Genomic_DNA"/>
</dbReference>
<organism evidence="10 11">
    <name type="scientific">Orrella marina</name>
    <dbReference type="NCBI Taxonomy" id="2163011"/>
    <lineage>
        <taxon>Bacteria</taxon>
        <taxon>Pseudomonadati</taxon>
        <taxon>Pseudomonadota</taxon>
        <taxon>Betaproteobacteria</taxon>
        <taxon>Burkholderiales</taxon>
        <taxon>Alcaligenaceae</taxon>
        <taxon>Orrella</taxon>
    </lineage>
</organism>
<proteinExistence type="inferred from homology"/>
<dbReference type="PANTHER" id="PTHR35893">
    <property type="entry name" value="INNER MEMBRANE PROTEIN-RELATED"/>
    <property type="match status" value="1"/>
</dbReference>
<gene>
    <name evidence="10" type="ORF">DBV39_08175</name>
</gene>
<keyword evidence="3" id="KW-1003">Cell membrane</keyword>
<dbReference type="KEGG" id="boz:DBV39_08175"/>
<evidence type="ECO:0000313" key="11">
    <source>
        <dbReference type="Proteomes" id="UP000244571"/>
    </source>
</evidence>
<evidence type="ECO:0000259" key="9">
    <source>
        <dbReference type="Pfam" id="PF19029"/>
    </source>
</evidence>
<reference evidence="10 11" key="1">
    <citation type="submission" date="2018-04" db="EMBL/GenBank/DDBJ databases">
        <title>Bordetella sp. HZ20 isolated from seawater.</title>
        <authorList>
            <person name="Sun C."/>
        </authorList>
    </citation>
    <scope>NUCLEOTIDE SEQUENCE [LARGE SCALE GENOMIC DNA]</scope>
    <source>
        <strain evidence="10 11">HZ20</strain>
    </source>
</reference>
<dbReference type="RefSeq" id="WP_108621109.1">
    <property type="nucleotide sequence ID" value="NZ_CP028901.1"/>
</dbReference>
<dbReference type="OrthoDB" id="9181874at2"/>
<dbReference type="GO" id="GO:0043022">
    <property type="term" value="F:ribosome binding"/>
    <property type="evidence" value="ECO:0007669"/>
    <property type="project" value="InterPro"/>
</dbReference>
<feature type="domain" description="DUF883" evidence="9">
    <location>
        <begin position="76"/>
        <end position="105"/>
    </location>
</feature>
<evidence type="ECO:0000256" key="6">
    <source>
        <dbReference type="ARBA" id="ARBA00022989"/>
    </source>
</evidence>
<evidence type="ECO:0000256" key="5">
    <source>
        <dbReference type="ARBA" id="ARBA00022692"/>
    </source>
</evidence>
<evidence type="ECO:0000259" key="8">
    <source>
        <dbReference type="Pfam" id="PF05957"/>
    </source>
</evidence>
<evidence type="ECO:0000256" key="7">
    <source>
        <dbReference type="ARBA" id="ARBA00023136"/>
    </source>
</evidence>
<accession>A0A2R4XIP8</accession>